<sequence>MSNIDQAFINAYADQSSAVDLPRKPPTHGTQRHQPNEAATVRLFGKEVHDGSSVLRFDPPNQTSQPTTTVDAARQQTLSAVAAAQRASFSNADQSEETILLPPLGNDRRPLSAFAAPPRPVQTAFSPAFEVDGFQWPVITDQLLVSTKESLAPIVDSLLANAQNGHALIGLVGTQSGVGCSTVTMCLGRMIAQTGASLAVVDANFSLGNLASSLGLEFDQGWEHVLTGEIPLAECAVHSLADAMTLIPLCGPVESCEERLASIQTSVIAGVLRYHHDIVLVDLGSPLSTQQVSAVHSMVEHCRLDTTIIVAPSGTTDPATADSIESLQKLLGTTCMGVIGNHSA</sequence>
<dbReference type="RefSeq" id="WP_148071946.1">
    <property type="nucleotide sequence ID" value="NZ_CP042913.1"/>
</dbReference>
<dbReference type="GO" id="GO:0051782">
    <property type="term" value="P:negative regulation of cell division"/>
    <property type="evidence" value="ECO:0007669"/>
    <property type="project" value="TreeGrafter"/>
</dbReference>
<dbReference type="Proteomes" id="UP000323917">
    <property type="component" value="Chromosome"/>
</dbReference>
<dbReference type="Gene3D" id="3.40.50.300">
    <property type="entry name" value="P-loop containing nucleotide triphosphate hydrolases"/>
    <property type="match status" value="1"/>
</dbReference>
<keyword evidence="2" id="KW-0067">ATP-binding</keyword>
<dbReference type="GO" id="GO:0005524">
    <property type="term" value="F:ATP binding"/>
    <property type="evidence" value="ECO:0007669"/>
    <property type="project" value="UniProtKB-KW"/>
</dbReference>
<dbReference type="GO" id="GO:0005829">
    <property type="term" value="C:cytosol"/>
    <property type="evidence" value="ECO:0007669"/>
    <property type="project" value="TreeGrafter"/>
</dbReference>
<keyword evidence="1" id="KW-0547">Nucleotide-binding</keyword>
<dbReference type="OrthoDB" id="249267at2"/>
<evidence type="ECO:0000313" key="4">
    <source>
        <dbReference type="EMBL" id="QEG33142.1"/>
    </source>
</evidence>
<evidence type="ECO:0000313" key="5">
    <source>
        <dbReference type="Proteomes" id="UP000323917"/>
    </source>
</evidence>
<name>A0A5B9Q6T4_9BACT</name>
<dbReference type="GO" id="GO:0009898">
    <property type="term" value="C:cytoplasmic side of plasma membrane"/>
    <property type="evidence" value="ECO:0007669"/>
    <property type="project" value="TreeGrafter"/>
</dbReference>
<dbReference type="GO" id="GO:0016887">
    <property type="term" value="F:ATP hydrolysis activity"/>
    <property type="evidence" value="ECO:0007669"/>
    <property type="project" value="TreeGrafter"/>
</dbReference>
<protein>
    <submittedName>
        <fullName evidence="4">Tyrosine kinase</fullName>
    </submittedName>
</protein>
<keyword evidence="4" id="KW-0808">Transferase</keyword>
<evidence type="ECO:0000256" key="1">
    <source>
        <dbReference type="ARBA" id="ARBA00022741"/>
    </source>
</evidence>
<evidence type="ECO:0000256" key="2">
    <source>
        <dbReference type="ARBA" id="ARBA00022840"/>
    </source>
</evidence>
<keyword evidence="4" id="KW-0418">Kinase</keyword>
<organism evidence="4 5">
    <name type="scientific">Bythopirellula goksoeyrii</name>
    <dbReference type="NCBI Taxonomy" id="1400387"/>
    <lineage>
        <taxon>Bacteria</taxon>
        <taxon>Pseudomonadati</taxon>
        <taxon>Planctomycetota</taxon>
        <taxon>Planctomycetia</taxon>
        <taxon>Pirellulales</taxon>
        <taxon>Lacipirellulaceae</taxon>
        <taxon>Bythopirellula</taxon>
    </lineage>
</organism>
<reference evidence="4 5" key="1">
    <citation type="submission" date="2019-08" db="EMBL/GenBank/DDBJ databases">
        <title>Deep-cultivation of Planctomycetes and their phenomic and genomic characterization uncovers novel biology.</title>
        <authorList>
            <person name="Wiegand S."/>
            <person name="Jogler M."/>
            <person name="Boedeker C."/>
            <person name="Pinto D."/>
            <person name="Vollmers J."/>
            <person name="Rivas-Marin E."/>
            <person name="Kohn T."/>
            <person name="Peeters S.H."/>
            <person name="Heuer A."/>
            <person name="Rast P."/>
            <person name="Oberbeckmann S."/>
            <person name="Bunk B."/>
            <person name="Jeske O."/>
            <person name="Meyerdierks A."/>
            <person name="Storesund J.E."/>
            <person name="Kallscheuer N."/>
            <person name="Luecker S."/>
            <person name="Lage O.M."/>
            <person name="Pohl T."/>
            <person name="Merkel B.J."/>
            <person name="Hornburger P."/>
            <person name="Mueller R.-W."/>
            <person name="Bruemmer F."/>
            <person name="Labrenz M."/>
            <person name="Spormann A.M."/>
            <person name="Op den Camp H."/>
            <person name="Overmann J."/>
            <person name="Amann R."/>
            <person name="Jetten M.S.M."/>
            <person name="Mascher T."/>
            <person name="Medema M.H."/>
            <person name="Devos D.P."/>
            <person name="Kaster A.-K."/>
            <person name="Ovreas L."/>
            <person name="Rohde M."/>
            <person name="Galperin M.Y."/>
            <person name="Jogler C."/>
        </authorList>
    </citation>
    <scope>NUCLEOTIDE SEQUENCE [LARGE SCALE GENOMIC DNA]</scope>
    <source>
        <strain evidence="4 5">Pr1d</strain>
    </source>
</reference>
<dbReference type="EMBL" id="CP042913">
    <property type="protein sequence ID" value="QEG33142.1"/>
    <property type="molecule type" value="Genomic_DNA"/>
</dbReference>
<dbReference type="AlphaFoldDB" id="A0A5B9Q6T4"/>
<feature type="region of interest" description="Disordered" evidence="3">
    <location>
        <begin position="15"/>
        <end position="36"/>
    </location>
</feature>
<proteinExistence type="predicted"/>
<dbReference type="InterPro" id="IPR027417">
    <property type="entry name" value="P-loop_NTPase"/>
</dbReference>
<dbReference type="PANTHER" id="PTHR43384">
    <property type="entry name" value="SEPTUM SITE-DETERMINING PROTEIN MIND HOMOLOG, CHLOROPLASTIC-RELATED"/>
    <property type="match status" value="1"/>
</dbReference>
<dbReference type="KEGG" id="bgok:Pr1d_04030"/>
<gene>
    <name evidence="4" type="ORF">Pr1d_04030</name>
</gene>
<dbReference type="InterPro" id="IPR050625">
    <property type="entry name" value="ParA/MinD_ATPase"/>
</dbReference>
<dbReference type="PANTHER" id="PTHR43384:SF6">
    <property type="entry name" value="SEPTUM SITE-DETERMINING PROTEIN MIND HOMOLOG, CHLOROPLASTIC"/>
    <property type="match status" value="1"/>
</dbReference>
<dbReference type="SUPFAM" id="SSF52540">
    <property type="entry name" value="P-loop containing nucleoside triphosphate hydrolases"/>
    <property type="match status" value="1"/>
</dbReference>
<accession>A0A5B9Q6T4</accession>
<evidence type="ECO:0000256" key="3">
    <source>
        <dbReference type="SAM" id="MobiDB-lite"/>
    </source>
</evidence>
<keyword evidence="5" id="KW-1185">Reference proteome</keyword>
<dbReference type="GO" id="GO:0016301">
    <property type="term" value="F:kinase activity"/>
    <property type="evidence" value="ECO:0007669"/>
    <property type="project" value="UniProtKB-KW"/>
</dbReference>